<feature type="domain" description="GntR C-terminal" evidence="4">
    <location>
        <begin position="3"/>
        <end position="63"/>
    </location>
</feature>
<keyword evidence="2" id="KW-0238">DNA-binding</keyword>
<dbReference type="SUPFAM" id="SSF48008">
    <property type="entry name" value="GntR ligand-binding domain-like"/>
    <property type="match status" value="1"/>
</dbReference>
<sequence>MPRNPIFPAIHEAYTAWLAPHWSKMLRSPERNAMNYQAHETIMNAILERDPVVAESALVNHLDAAWEHVRVTFSTEEL</sequence>
<accession>A0ABY7YVC3</accession>
<dbReference type="RefSeq" id="WP_282210728.1">
    <property type="nucleotide sequence ID" value="NZ_CP118247.1"/>
</dbReference>
<evidence type="ECO:0000256" key="1">
    <source>
        <dbReference type="ARBA" id="ARBA00023015"/>
    </source>
</evidence>
<gene>
    <name evidence="5" type="ORF">PSQ90_13040</name>
</gene>
<dbReference type="Pfam" id="PF07729">
    <property type="entry name" value="FCD"/>
    <property type="match status" value="1"/>
</dbReference>
<evidence type="ECO:0000259" key="4">
    <source>
        <dbReference type="Pfam" id="PF07729"/>
    </source>
</evidence>
<reference evidence="5 6" key="1">
    <citation type="submission" date="2023-02" db="EMBL/GenBank/DDBJ databases">
        <title>Devosia chondri sp. nov., isolated from the phycosphere of marine algae.</title>
        <authorList>
            <person name="Kim J.M."/>
            <person name="Lee J.K."/>
            <person name="Choi B.J."/>
            <person name="Bayburt H."/>
            <person name="Jeon C.O."/>
        </authorList>
    </citation>
    <scope>NUCLEOTIDE SEQUENCE [LARGE SCALE GENOMIC DNA]</scope>
    <source>
        <strain evidence="5 6">G2-5</strain>
    </source>
</reference>
<dbReference type="InterPro" id="IPR008920">
    <property type="entry name" value="TF_FadR/GntR_C"/>
</dbReference>
<keyword evidence="3" id="KW-0804">Transcription</keyword>
<keyword evidence="1" id="KW-0805">Transcription regulation</keyword>
<protein>
    <submittedName>
        <fullName evidence="5">FCD domain-containing protein</fullName>
    </submittedName>
</protein>
<evidence type="ECO:0000313" key="6">
    <source>
        <dbReference type="Proteomes" id="UP001222118"/>
    </source>
</evidence>
<evidence type="ECO:0000313" key="5">
    <source>
        <dbReference type="EMBL" id="WDR05209.1"/>
    </source>
</evidence>
<name>A0ABY7YVC3_9HYPH</name>
<organism evidence="5 6">
    <name type="scientific">Devosia rhodophyticola</name>
    <dbReference type="NCBI Taxonomy" id="3026423"/>
    <lineage>
        <taxon>Bacteria</taxon>
        <taxon>Pseudomonadati</taxon>
        <taxon>Pseudomonadota</taxon>
        <taxon>Alphaproteobacteria</taxon>
        <taxon>Hyphomicrobiales</taxon>
        <taxon>Devosiaceae</taxon>
        <taxon>Devosia</taxon>
    </lineage>
</organism>
<dbReference type="EMBL" id="CP118247">
    <property type="protein sequence ID" value="WDR05209.1"/>
    <property type="molecule type" value="Genomic_DNA"/>
</dbReference>
<dbReference type="InterPro" id="IPR011711">
    <property type="entry name" value="GntR_C"/>
</dbReference>
<dbReference type="Gene3D" id="1.20.120.530">
    <property type="entry name" value="GntR ligand-binding domain-like"/>
    <property type="match status" value="1"/>
</dbReference>
<dbReference type="Proteomes" id="UP001222118">
    <property type="component" value="Chromosome"/>
</dbReference>
<proteinExistence type="predicted"/>
<evidence type="ECO:0000256" key="2">
    <source>
        <dbReference type="ARBA" id="ARBA00023125"/>
    </source>
</evidence>
<keyword evidence="6" id="KW-1185">Reference proteome</keyword>
<evidence type="ECO:0000256" key="3">
    <source>
        <dbReference type="ARBA" id="ARBA00023163"/>
    </source>
</evidence>